<keyword evidence="2" id="KW-0597">Phosphoprotein</keyword>
<gene>
    <name evidence="3" type="ORF">Ocin01_13678</name>
</gene>
<dbReference type="AlphaFoldDB" id="A0A1D2MJA4"/>
<name>A0A1D2MJA4_ORCCI</name>
<dbReference type="GO" id="GO:0003924">
    <property type="term" value="F:GTPase activity"/>
    <property type="evidence" value="ECO:0007669"/>
    <property type="project" value="InterPro"/>
</dbReference>
<dbReference type="GO" id="GO:0005886">
    <property type="term" value="C:plasma membrane"/>
    <property type="evidence" value="ECO:0007669"/>
    <property type="project" value="TreeGrafter"/>
</dbReference>
<sequence>MIVVLKDEEYGEREVSVLLDSKESDLVFIDHPCVEMSVENSLATYEPHACVVVYSVTDRRSFEFASEILRYLWQEGTTHERSVILVGNKCDLARARVISSQGQCENKQANVRVGLLHAL</sequence>
<evidence type="ECO:0000256" key="1">
    <source>
        <dbReference type="ARBA" id="ARBA00008846"/>
    </source>
</evidence>
<dbReference type="Proteomes" id="UP000094527">
    <property type="component" value="Unassembled WGS sequence"/>
</dbReference>
<dbReference type="GO" id="GO:0005525">
    <property type="term" value="F:GTP binding"/>
    <property type="evidence" value="ECO:0007669"/>
    <property type="project" value="InterPro"/>
</dbReference>
<keyword evidence="4" id="KW-1185">Reference proteome</keyword>
<dbReference type="Gene3D" id="3.40.50.300">
    <property type="entry name" value="P-loop containing nucleotide triphosphate hydrolases"/>
    <property type="match status" value="1"/>
</dbReference>
<dbReference type="InterPro" id="IPR027417">
    <property type="entry name" value="P-loop_NTPase"/>
</dbReference>
<accession>A0A1D2MJA4</accession>
<dbReference type="OrthoDB" id="5239715at2759"/>
<dbReference type="InterPro" id="IPR001806">
    <property type="entry name" value="Small_GTPase"/>
</dbReference>
<dbReference type="PANTHER" id="PTHR45775:SF6">
    <property type="entry name" value="RAD, GEM_KIR FAMILY MEMBER 2, ISOFORM C"/>
    <property type="match status" value="1"/>
</dbReference>
<dbReference type="PANTHER" id="PTHR45775">
    <property type="entry name" value="RAD, GEM/KIR FAMILY MEMBER 2, ISOFORM C"/>
    <property type="match status" value="1"/>
</dbReference>
<proteinExistence type="inferred from homology"/>
<reference evidence="3 4" key="1">
    <citation type="journal article" date="2016" name="Genome Biol. Evol.">
        <title>Gene Family Evolution Reflects Adaptation to Soil Environmental Stressors in the Genome of the Collembolan Orchesella cincta.</title>
        <authorList>
            <person name="Faddeeva-Vakhrusheva A."/>
            <person name="Derks M.F."/>
            <person name="Anvar S.Y."/>
            <person name="Agamennone V."/>
            <person name="Suring W."/>
            <person name="Smit S."/>
            <person name="van Straalen N.M."/>
            <person name="Roelofs D."/>
        </authorList>
    </citation>
    <scope>NUCLEOTIDE SEQUENCE [LARGE SCALE GENOMIC DNA]</scope>
    <source>
        <tissue evidence="3">Mixed pool</tissue>
    </source>
</reference>
<organism evidence="3 4">
    <name type="scientific">Orchesella cincta</name>
    <name type="common">Springtail</name>
    <name type="synonym">Podura cincta</name>
    <dbReference type="NCBI Taxonomy" id="48709"/>
    <lineage>
        <taxon>Eukaryota</taxon>
        <taxon>Metazoa</taxon>
        <taxon>Ecdysozoa</taxon>
        <taxon>Arthropoda</taxon>
        <taxon>Hexapoda</taxon>
        <taxon>Collembola</taxon>
        <taxon>Entomobryomorpha</taxon>
        <taxon>Entomobryoidea</taxon>
        <taxon>Orchesellidae</taxon>
        <taxon>Orchesellinae</taxon>
        <taxon>Orchesella</taxon>
    </lineage>
</organism>
<dbReference type="EMBL" id="LJIJ01001101">
    <property type="protein sequence ID" value="ODM93002.1"/>
    <property type="molecule type" value="Genomic_DNA"/>
</dbReference>
<comment type="similarity">
    <text evidence="1">Belongs to the small GTPase superfamily. RGK family.</text>
</comment>
<dbReference type="InterPro" id="IPR051641">
    <property type="entry name" value="RGK_GTP-binding_reg"/>
</dbReference>
<dbReference type="GO" id="GO:0005246">
    <property type="term" value="F:calcium channel regulator activity"/>
    <property type="evidence" value="ECO:0007669"/>
    <property type="project" value="TreeGrafter"/>
</dbReference>
<dbReference type="Pfam" id="PF00071">
    <property type="entry name" value="Ras"/>
    <property type="match status" value="1"/>
</dbReference>
<dbReference type="STRING" id="48709.A0A1D2MJA4"/>
<dbReference type="OMA" id="ESINAYD"/>
<evidence type="ECO:0000256" key="2">
    <source>
        <dbReference type="ARBA" id="ARBA00022553"/>
    </source>
</evidence>
<evidence type="ECO:0000313" key="3">
    <source>
        <dbReference type="EMBL" id="ODM93002.1"/>
    </source>
</evidence>
<evidence type="ECO:0000313" key="4">
    <source>
        <dbReference type="Proteomes" id="UP000094527"/>
    </source>
</evidence>
<dbReference type="SUPFAM" id="SSF52540">
    <property type="entry name" value="P-loop containing nucleoside triphosphate hydrolases"/>
    <property type="match status" value="1"/>
</dbReference>
<comment type="caution">
    <text evidence="3">The sequence shown here is derived from an EMBL/GenBank/DDBJ whole genome shotgun (WGS) entry which is preliminary data.</text>
</comment>
<protein>
    <submittedName>
        <fullName evidence="3">GTP-binding protein REM 2</fullName>
    </submittedName>
</protein>